<feature type="transmembrane region" description="Helical" evidence="1">
    <location>
        <begin position="6"/>
        <end position="25"/>
    </location>
</feature>
<keyword evidence="3" id="KW-1185">Reference proteome</keyword>
<reference evidence="2" key="1">
    <citation type="submission" date="2022-07" db="EMBL/GenBank/DDBJ databases">
        <title>Genome Sequence of Xylaria arbuscula.</title>
        <authorList>
            <person name="Buettner E."/>
        </authorList>
    </citation>
    <scope>NUCLEOTIDE SEQUENCE</scope>
    <source>
        <strain evidence="2">VT107</strain>
    </source>
</reference>
<keyword evidence="1" id="KW-1133">Transmembrane helix</keyword>
<proteinExistence type="predicted"/>
<feature type="transmembrane region" description="Helical" evidence="1">
    <location>
        <begin position="62"/>
        <end position="81"/>
    </location>
</feature>
<dbReference type="EMBL" id="JANPWZ010003866">
    <property type="protein sequence ID" value="KAJ3550716.1"/>
    <property type="molecule type" value="Genomic_DNA"/>
</dbReference>
<organism evidence="2 3">
    <name type="scientific">Xylaria arbuscula</name>
    <dbReference type="NCBI Taxonomy" id="114810"/>
    <lineage>
        <taxon>Eukaryota</taxon>
        <taxon>Fungi</taxon>
        <taxon>Dikarya</taxon>
        <taxon>Ascomycota</taxon>
        <taxon>Pezizomycotina</taxon>
        <taxon>Sordariomycetes</taxon>
        <taxon>Xylariomycetidae</taxon>
        <taxon>Xylariales</taxon>
        <taxon>Xylariaceae</taxon>
        <taxon>Xylaria</taxon>
    </lineage>
</organism>
<protein>
    <submittedName>
        <fullName evidence="2">Uncharacterized protein</fullName>
    </submittedName>
</protein>
<feature type="transmembrane region" description="Helical" evidence="1">
    <location>
        <begin position="87"/>
        <end position="108"/>
    </location>
</feature>
<dbReference type="Proteomes" id="UP001148614">
    <property type="component" value="Unassembled WGS sequence"/>
</dbReference>
<name>A0A9W8N2V5_9PEZI</name>
<evidence type="ECO:0000313" key="2">
    <source>
        <dbReference type="EMBL" id="KAJ3550716.1"/>
    </source>
</evidence>
<gene>
    <name evidence="2" type="ORF">NPX13_g11462</name>
</gene>
<dbReference type="AlphaFoldDB" id="A0A9W8N2V5"/>
<comment type="caution">
    <text evidence="2">The sequence shown here is derived from an EMBL/GenBank/DDBJ whole genome shotgun (WGS) entry which is preliminary data.</text>
</comment>
<keyword evidence="1" id="KW-0472">Membrane</keyword>
<accession>A0A9W8N2V5</accession>
<keyword evidence="1" id="KW-0812">Transmembrane</keyword>
<feature type="transmembrane region" description="Helical" evidence="1">
    <location>
        <begin position="159"/>
        <end position="178"/>
    </location>
</feature>
<feature type="transmembrane region" description="Helical" evidence="1">
    <location>
        <begin position="120"/>
        <end position="139"/>
    </location>
</feature>
<evidence type="ECO:0000313" key="3">
    <source>
        <dbReference type="Proteomes" id="UP001148614"/>
    </source>
</evidence>
<sequence>MTDVAQWYALAFGAGIAALVLRKLLMLFHSFVTPRLHRLLLRHITYPLLIERRRWPAVTRSHAVLVSLYLAANITALFLFSNGTIDIQARSAVLAVVNIAPLPFVGHVNTLGDCLGLSTAAYLLGHRTIGTAAMLHAFVHTGIALASQPRFGYTTYSGLVASGALLGILILSIIGLFTRVRRWAHELLGFTMLGGVL</sequence>
<evidence type="ECO:0000256" key="1">
    <source>
        <dbReference type="SAM" id="Phobius"/>
    </source>
</evidence>